<evidence type="ECO:0000313" key="4">
    <source>
        <dbReference type="EMBL" id="SEU37670.1"/>
    </source>
</evidence>
<keyword evidence="5" id="KW-1185">Reference proteome</keyword>
<dbReference type="EMBL" id="BJXR01000040">
    <property type="protein sequence ID" value="GEN10766.1"/>
    <property type="molecule type" value="Genomic_DNA"/>
</dbReference>
<reference evidence="3 6" key="2">
    <citation type="submission" date="2019-07" db="EMBL/GenBank/DDBJ databases">
        <title>Whole genome shotgun sequence of Myxococcus fulvus NBRC 100333.</title>
        <authorList>
            <person name="Hosoyama A."/>
            <person name="Uohara A."/>
            <person name="Ohji S."/>
            <person name="Ichikawa N."/>
        </authorList>
    </citation>
    <scope>NUCLEOTIDE SEQUENCE [LARGE SCALE GENOMIC DNA]</scope>
    <source>
        <strain evidence="3 6">NBRC 100333</strain>
    </source>
</reference>
<evidence type="ECO:0000256" key="2">
    <source>
        <dbReference type="SAM" id="Phobius"/>
    </source>
</evidence>
<dbReference type="SUPFAM" id="SSF75011">
    <property type="entry name" value="3-carboxy-cis,cis-mucoante lactonizing enzyme"/>
    <property type="match status" value="1"/>
</dbReference>
<evidence type="ECO:0000313" key="5">
    <source>
        <dbReference type="Proteomes" id="UP000183760"/>
    </source>
</evidence>
<proteinExistence type="predicted"/>
<dbReference type="STRING" id="1334629.MFUL124B02_40680"/>
<keyword evidence="2" id="KW-0472">Membrane</keyword>
<dbReference type="Proteomes" id="UP000321514">
    <property type="component" value="Unassembled WGS sequence"/>
</dbReference>
<keyword evidence="2" id="KW-1133">Transmembrane helix</keyword>
<keyword evidence="2" id="KW-0812">Transmembrane</keyword>
<dbReference type="PANTHER" id="PTHR35399">
    <property type="entry name" value="SLR8030 PROTEIN"/>
    <property type="match status" value="1"/>
</dbReference>
<feature type="transmembrane region" description="Helical" evidence="2">
    <location>
        <begin position="12"/>
        <end position="31"/>
    </location>
</feature>
<dbReference type="InterPro" id="IPR008557">
    <property type="entry name" value="PhoX"/>
</dbReference>
<dbReference type="EMBL" id="FOIB01000012">
    <property type="protein sequence ID" value="SEU37670.1"/>
    <property type="molecule type" value="Genomic_DNA"/>
</dbReference>
<protein>
    <submittedName>
        <fullName evidence="4">Secreted phosphatase, PhoX family</fullName>
    </submittedName>
</protein>
<dbReference type="PROSITE" id="PS51318">
    <property type="entry name" value="TAT"/>
    <property type="match status" value="1"/>
</dbReference>
<dbReference type="RefSeq" id="WP_245772591.1">
    <property type="nucleotide sequence ID" value="NZ_BJXR01000040.1"/>
</dbReference>
<dbReference type="Proteomes" id="UP000183760">
    <property type="component" value="Unassembled WGS sequence"/>
</dbReference>
<dbReference type="AlphaFoldDB" id="A0A511T9A7"/>
<accession>A0A511T9A7</accession>
<organism evidence="3 6">
    <name type="scientific">Myxococcus fulvus</name>
    <dbReference type="NCBI Taxonomy" id="33"/>
    <lineage>
        <taxon>Bacteria</taxon>
        <taxon>Pseudomonadati</taxon>
        <taxon>Myxococcota</taxon>
        <taxon>Myxococcia</taxon>
        <taxon>Myxococcales</taxon>
        <taxon>Cystobacterineae</taxon>
        <taxon>Myxococcaceae</taxon>
        <taxon>Myxococcus</taxon>
    </lineage>
</organism>
<feature type="region of interest" description="Disordered" evidence="1">
    <location>
        <begin position="372"/>
        <end position="392"/>
    </location>
</feature>
<dbReference type="PANTHER" id="PTHR35399:SF4">
    <property type="entry name" value="MEMBRANE PROTEIN"/>
    <property type="match status" value="1"/>
</dbReference>
<reference evidence="4 5" key="1">
    <citation type="submission" date="2016-10" db="EMBL/GenBank/DDBJ databases">
        <authorList>
            <person name="Varghese N."/>
            <person name="Submissions S."/>
        </authorList>
    </citation>
    <scope>NUCLEOTIDE SEQUENCE [LARGE SCALE GENOMIC DNA]</scope>
    <source>
        <strain evidence="4 5">DSM 16525</strain>
    </source>
</reference>
<sequence>MGDNGGMHRRHFLRFGALGGGTLALGSLGFWRNVYAAPPTPGIGPYGAMADVADANGLRLPRGFTSRVIARSGDVVPGTDYVWHMAPDGGACFAQPDGGWIYASNSEVSPDGGVSSVRFDAKGQVTGAWRILAGTHLNCAGGPTPWGTWLSCEEHRQGLVWECDPTKPGQGVARPMLGAFVHEAAAVDELGRHLYLTEDTPTGRFYRFTSAKWPSLEEGTLEAAQVISDARSGARVRWVPVSPLTSAAQQANAKETTVFAGGEGCWSEGGIVYFTTKHDNRVWAYTPLTHRLEVLYDAATYPGAPLRGVDNLTLSKAREVFVCEDGDDMQLCLLTPDRKVTPFLQVVGHPRSELAGAAFSPDGKRLYLSSQRGTDGRGVTYEVSGPFRTRPA</sequence>
<evidence type="ECO:0000313" key="6">
    <source>
        <dbReference type="Proteomes" id="UP000321514"/>
    </source>
</evidence>
<gene>
    <name evidence="3" type="ORF">MFU01_58030</name>
    <name evidence="4" type="ORF">SAMN05443572_112184</name>
</gene>
<name>A0A511T9A7_MYXFU</name>
<comment type="caution">
    <text evidence="3">The sequence shown here is derived from an EMBL/GenBank/DDBJ whole genome shotgun (WGS) entry which is preliminary data.</text>
</comment>
<dbReference type="Pfam" id="PF05787">
    <property type="entry name" value="PhoX"/>
    <property type="match status" value="1"/>
</dbReference>
<evidence type="ECO:0000313" key="3">
    <source>
        <dbReference type="EMBL" id="GEN10766.1"/>
    </source>
</evidence>
<evidence type="ECO:0000256" key="1">
    <source>
        <dbReference type="SAM" id="MobiDB-lite"/>
    </source>
</evidence>
<dbReference type="InterPro" id="IPR006311">
    <property type="entry name" value="TAT_signal"/>
</dbReference>